<dbReference type="Proteomes" id="UP000243459">
    <property type="component" value="Unassembled WGS sequence"/>
</dbReference>
<feature type="compositionally biased region" description="Basic and acidic residues" evidence="1">
    <location>
        <begin position="111"/>
        <end position="123"/>
    </location>
</feature>
<dbReference type="EMBL" id="KV863715">
    <property type="protein sequence ID" value="ONK55170.1"/>
    <property type="molecule type" value="Genomic_DNA"/>
</dbReference>
<dbReference type="AlphaFoldDB" id="A0A1R3L6D3"/>
<proteinExistence type="predicted"/>
<keyword evidence="3" id="KW-1185">Reference proteome</keyword>
<evidence type="ECO:0000313" key="2">
    <source>
        <dbReference type="EMBL" id="ONK55170.1"/>
    </source>
</evidence>
<feature type="compositionally biased region" description="Gly residues" evidence="1">
    <location>
        <begin position="76"/>
        <end position="86"/>
    </location>
</feature>
<organism evidence="2 3">
    <name type="scientific">Asparagus officinalis</name>
    <name type="common">Garden asparagus</name>
    <dbReference type="NCBI Taxonomy" id="4686"/>
    <lineage>
        <taxon>Eukaryota</taxon>
        <taxon>Viridiplantae</taxon>
        <taxon>Streptophyta</taxon>
        <taxon>Embryophyta</taxon>
        <taxon>Tracheophyta</taxon>
        <taxon>Spermatophyta</taxon>
        <taxon>Magnoliopsida</taxon>
        <taxon>Liliopsida</taxon>
        <taxon>Asparagales</taxon>
        <taxon>Asparagaceae</taxon>
        <taxon>Asparagoideae</taxon>
        <taxon>Asparagus</taxon>
    </lineage>
</organism>
<reference evidence="3" key="1">
    <citation type="journal article" date="2017" name="Nat. Commun.">
        <title>The asparagus genome sheds light on the origin and evolution of a young Y chromosome.</title>
        <authorList>
            <person name="Harkess A."/>
            <person name="Zhou J."/>
            <person name="Xu C."/>
            <person name="Bowers J.E."/>
            <person name="Van der Hulst R."/>
            <person name="Ayyampalayam S."/>
            <person name="Mercati F."/>
            <person name="Riccardi P."/>
            <person name="McKain M.R."/>
            <person name="Kakrana A."/>
            <person name="Tang H."/>
            <person name="Ray J."/>
            <person name="Groenendijk J."/>
            <person name="Arikit S."/>
            <person name="Mathioni S.M."/>
            <person name="Nakano M."/>
            <person name="Shan H."/>
            <person name="Telgmann-Rauber A."/>
            <person name="Kanno A."/>
            <person name="Yue Z."/>
            <person name="Chen H."/>
            <person name="Li W."/>
            <person name="Chen Y."/>
            <person name="Xu X."/>
            <person name="Zhang Y."/>
            <person name="Luo S."/>
            <person name="Chen H."/>
            <person name="Gao J."/>
            <person name="Mao Z."/>
            <person name="Pires J.C."/>
            <person name="Luo M."/>
            <person name="Kudrna D."/>
            <person name="Wing R.A."/>
            <person name="Meyers B.C."/>
            <person name="Yi K."/>
            <person name="Kong H."/>
            <person name="Lavrijsen P."/>
            <person name="Sunseri F."/>
            <person name="Falavigna A."/>
            <person name="Ye Y."/>
            <person name="Leebens-Mack J.H."/>
            <person name="Chen G."/>
        </authorList>
    </citation>
    <scope>NUCLEOTIDE SEQUENCE [LARGE SCALE GENOMIC DNA]</scope>
    <source>
        <strain evidence="3">cv. DH0086</strain>
    </source>
</reference>
<protein>
    <submittedName>
        <fullName evidence="2">Uncharacterized protein</fullName>
    </submittedName>
</protein>
<dbReference type="Gramene" id="ONK55170">
    <property type="protein sequence ID" value="ONK55170"/>
    <property type="gene ID" value="A4U43_UnF6970"/>
</dbReference>
<gene>
    <name evidence="2" type="ORF">A4U43_UnF6970</name>
</gene>
<evidence type="ECO:0000313" key="3">
    <source>
        <dbReference type="Proteomes" id="UP000243459"/>
    </source>
</evidence>
<feature type="region of interest" description="Disordered" evidence="1">
    <location>
        <begin position="111"/>
        <end position="133"/>
    </location>
</feature>
<accession>A0A1R3L6D3</accession>
<sequence length="184" mass="19605">MGVSLLREAGDEGVPGDGGSARHFVEQLASEVEGAGRGVGVEHGGGDIWVECGGLMLCMLQSDWRAERYEAENEGGEGGGRPGGVGPDEASEGEREGRLRWRWEWAGRPRERGGGPVEGEGRKGCRAGVKGSSARGGRRYEWRREDFRLRLRLLRAGAGGGVGGRHEEVGIARLSKRLTLGIAA</sequence>
<name>A0A1R3L6D3_ASPOF</name>
<feature type="region of interest" description="Disordered" evidence="1">
    <location>
        <begin position="1"/>
        <end position="21"/>
    </location>
</feature>
<evidence type="ECO:0000256" key="1">
    <source>
        <dbReference type="SAM" id="MobiDB-lite"/>
    </source>
</evidence>
<feature type="region of interest" description="Disordered" evidence="1">
    <location>
        <begin position="69"/>
        <end position="98"/>
    </location>
</feature>